<dbReference type="GO" id="GO:0004832">
    <property type="term" value="F:valine-tRNA ligase activity"/>
    <property type="evidence" value="ECO:0007669"/>
    <property type="project" value="UniProtKB-EC"/>
</dbReference>
<proteinExistence type="predicted"/>
<comment type="caution">
    <text evidence="10">The sequence shown here is derived from an EMBL/GenBank/DDBJ whole genome shotgun (WGS) entry which is preliminary data.</text>
</comment>
<evidence type="ECO:0000313" key="10">
    <source>
        <dbReference type="EMBL" id="HIX00241.1"/>
    </source>
</evidence>
<feature type="non-terminal residue" evidence="10">
    <location>
        <position position="1"/>
    </location>
</feature>
<dbReference type="EMBL" id="DXGD01000328">
    <property type="protein sequence ID" value="HIX00241.1"/>
    <property type="molecule type" value="Genomic_DNA"/>
</dbReference>
<dbReference type="Proteomes" id="UP000824151">
    <property type="component" value="Unassembled WGS sequence"/>
</dbReference>
<keyword evidence="4" id="KW-0067">ATP-binding</keyword>
<evidence type="ECO:0000256" key="7">
    <source>
        <dbReference type="ARBA" id="ARBA00029936"/>
    </source>
</evidence>
<protein>
    <recommendedName>
        <fullName evidence="1">valine--tRNA ligase</fullName>
        <ecNumber evidence="1">6.1.1.9</ecNumber>
    </recommendedName>
    <alternativeName>
        <fullName evidence="7">Valyl-tRNA synthetase</fullName>
    </alternativeName>
</protein>
<dbReference type="InterPro" id="IPR033705">
    <property type="entry name" value="Anticodon_Ia_Val"/>
</dbReference>
<dbReference type="PANTHER" id="PTHR11946">
    <property type="entry name" value="VALYL-TRNA SYNTHETASES"/>
    <property type="match status" value="1"/>
</dbReference>
<evidence type="ECO:0000256" key="3">
    <source>
        <dbReference type="ARBA" id="ARBA00022741"/>
    </source>
</evidence>
<evidence type="ECO:0000256" key="4">
    <source>
        <dbReference type="ARBA" id="ARBA00022840"/>
    </source>
</evidence>
<evidence type="ECO:0000259" key="9">
    <source>
        <dbReference type="Pfam" id="PF08264"/>
    </source>
</evidence>
<comment type="catalytic activity">
    <reaction evidence="8">
        <text>tRNA(Val) + L-valine + ATP = L-valyl-tRNA(Val) + AMP + diphosphate</text>
        <dbReference type="Rhea" id="RHEA:10704"/>
        <dbReference type="Rhea" id="RHEA-COMP:9672"/>
        <dbReference type="Rhea" id="RHEA-COMP:9708"/>
        <dbReference type="ChEBI" id="CHEBI:30616"/>
        <dbReference type="ChEBI" id="CHEBI:33019"/>
        <dbReference type="ChEBI" id="CHEBI:57762"/>
        <dbReference type="ChEBI" id="CHEBI:78442"/>
        <dbReference type="ChEBI" id="CHEBI:78537"/>
        <dbReference type="ChEBI" id="CHEBI:456215"/>
        <dbReference type="EC" id="6.1.1.9"/>
    </reaction>
</comment>
<dbReference type="GO" id="GO:0005829">
    <property type="term" value="C:cytosol"/>
    <property type="evidence" value="ECO:0007669"/>
    <property type="project" value="TreeGrafter"/>
</dbReference>
<accession>A0A9D1UTS8</accession>
<dbReference type="PANTHER" id="PTHR11946:SF93">
    <property type="entry name" value="VALINE--TRNA LIGASE, CHLOROPLASTIC_MITOCHONDRIAL 2"/>
    <property type="match status" value="1"/>
</dbReference>
<evidence type="ECO:0000256" key="6">
    <source>
        <dbReference type="ARBA" id="ARBA00023146"/>
    </source>
</evidence>
<evidence type="ECO:0000256" key="2">
    <source>
        <dbReference type="ARBA" id="ARBA00022598"/>
    </source>
</evidence>
<dbReference type="Pfam" id="PF08264">
    <property type="entry name" value="Anticodon_1"/>
    <property type="match status" value="1"/>
</dbReference>
<name>A0A9D1UTS8_9MICC</name>
<organism evidence="10 11">
    <name type="scientific">Candidatus Nesterenkonia stercoripullorum</name>
    <dbReference type="NCBI Taxonomy" id="2838701"/>
    <lineage>
        <taxon>Bacteria</taxon>
        <taxon>Bacillati</taxon>
        <taxon>Actinomycetota</taxon>
        <taxon>Actinomycetes</taxon>
        <taxon>Micrococcales</taxon>
        <taxon>Micrococcaceae</taxon>
        <taxon>Nesterenkonia</taxon>
    </lineage>
</organism>
<dbReference type="GO" id="GO:0005524">
    <property type="term" value="F:ATP binding"/>
    <property type="evidence" value="ECO:0007669"/>
    <property type="project" value="UniProtKB-KW"/>
</dbReference>
<keyword evidence="6" id="KW-0030">Aminoacyl-tRNA synthetase</keyword>
<reference evidence="10" key="1">
    <citation type="journal article" date="2021" name="PeerJ">
        <title>Extensive microbial diversity within the chicken gut microbiome revealed by metagenomics and culture.</title>
        <authorList>
            <person name="Gilroy R."/>
            <person name="Ravi A."/>
            <person name="Getino M."/>
            <person name="Pursley I."/>
            <person name="Horton D.L."/>
            <person name="Alikhan N.F."/>
            <person name="Baker D."/>
            <person name="Gharbi K."/>
            <person name="Hall N."/>
            <person name="Watson M."/>
            <person name="Adriaenssens E.M."/>
            <person name="Foster-Nyarko E."/>
            <person name="Jarju S."/>
            <person name="Secka A."/>
            <person name="Antonio M."/>
            <person name="Oren A."/>
            <person name="Chaudhuri R.R."/>
            <person name="La Ragione R."/>
            <person name="Hildebrand F."/>
            <person name="Pallen M.J."/>
        </authorList>
    </citation>
    <scope>NUCLEOTIDE SEQUENCE</scope>
    <source>
        <strain evidence="10">ChiHejej3B27-3195</strain>
    </source>
</reference>
<evidence type="ECO:0000256" key="5">
    <source>
        <dbReference type="ARBA" id="ARBA00022917"/>
    </source>
</evidence>
<gene>
    <name evidence="10" type="ORF">H9871_08870</name>
</gene>
<dbReference type="SUPFAM" id="SSF52374">
    <property type="entry name" value="Nucleotidylyl transferase"/>
    <property type="match status" value="1"/>
</dbReference>
<keyword evidence="3" id="KW-0547">Nucleotide-binding</keyword>
<sequence length="283" mass="31092">NVVVPHEPLEQFGSDAVRYWAASAKLGADTAYEIAQMKIGRRLAIKLLNASKFALNLGVTEAHILDAPSSEAAHRRLSEPLDRALIAQLHDVVAEATQHFENYDYARALQRVESFFWSFTDDYVELVKDRAYGSRGEQEQASVLCALATTLDALLRLFAPVLPFATDEVWRWWRSGSVHSASWPAAEDLEHVTGAAEMLTSVGETLSALRRVKSDAKVKQRTEILSARVTGPSAALAHVEAALGDISAATRTRVLDIVGEWNTHHEISVHDVVLDDAEPASTQ</sequence>
<reference evidence="10" key="2">
    <citation type="submission" date="2021-04" db="EMBL/GenBank/DDBJ databases">
        <authorList>
            <person name="Gilroy R."/>
        </authorList>
    </citation>
    <scope>NUCLEOTIDE SEQUENCE</scope>
    <source>
        <strain evidence="10">ChiHejej3B27-3195</strain>
    </source>
</reference>
<dbReference type="AlphaFoldDB" id="A0A9D1UTS8"/>
<evidence type="ECO:0000256" key="8">
    <source>
        <dbReference type="ARBA" id="ARBA00047552"/>
    </source>
</evidence>
<keyword evidence="5" id="KW-0648">Protein biosynthesis</keyword>
<dbReference type="SUPFAM" id="SSF47323">
    <property type="entry name" value="Anticodon-binding domain of a subclass of class I aminoacyl-tRNA synthetases"/>
    <property type="match status" value="1"/>
</dbReference>
<evidence type="ECO:0000313" key="11">
    <source>
        <dbReference type="Proteomes" id="UP000824151"/>
    </source>
</evidence>
<evidence type="ECO:0000256" key="1">
    <source>
        <dbReference type="ARBA" id="ARBA00013169"/>
    </source>
</evidence>
<dbReference type="InterPro" id="IPR013155">
    <property type="entry name" value="M/V/L/I-tRNA-synth_anticd-bd"/>
</dbReference>
<keyword evidence="2 10" id="KW-0436">Ligase</keyword>
<dbReference type="EC" id="6.1.1.9" evidence="1"/>
<dbReference type="InterPro" id="IPR009080">
    <property type="entry name" value="tRNAsynth_Ia_anticodon-bd"/>
</dbReference>
<feature type="domain" description="Methionyl/Valyl/Leucyl/Isoleucyl-tRNA synthetase anticodon-binding" evidence="9">
    <location>
        <begin position="82"/>
        <end position="223"/>
    </location>
</feature>
<dbReference type="GO" id="GO:0006438">
    <property type="term" value="P:valyl-tRNA aminoacylation"/>
    <property type="evidence" value="ECO:0007669"/>
    <property type="project" value="InterPro"/>
</dbReference>
<dbReference type="CDD" id="cd07962">
    <property type="entry name" value="Anticodon_Ia_Val"/>
    <property type="match status" value="1"/>
</dbReference>
<dbReference type="Gene3D" id="1.10.730.10">
    <property type="entry name" value="Isoleucyl-tRNA Synthetase, Domain 1"/>
    <property type="match status" value="1"/>
</dbReference>
<dbReference type="InterPro" id="IPR002303">
    <property type="entry name" value="Valyl-tRNA_ligase"/>
</dbReference>